<dbReference type="PANTHER" id="PTHR48106:SF13">
    <property type="entry name" value="QUINONE OXIDOREDUCTASE-RELATED"/>
    <property type="match status" value="1"/>
</dbReference>
<dbReference type="Gene3D" id="3.90.180.10">
    <property type="entry name" value="Medium-chain alcohol dehydrogenases, catalytic domain"/>
    <property type="match status" value="1"/>
</dbReference>
<dbReference type="AlphaFoldDB" id="A0A7J9D8T5"/>
<evidence type="ECO:0000256" key="2">
    <source>
        <dbReference type="ARBA" id="ARBA00023002"/>
    </source>
</evidence>
<reference evidence="3 4" key="1">
    <citation type="journal article" date="2019" name="Genome Biol. Evol.">
        <title>Insights into the evolution of the New World diploid cottons (Gossypium, subgenus Houzingenia) based on genome sequencing.</title>
        <authorList>
            <person name="Grover C.E."/>
            <person name="Arick M.A. 2nd"/>
            <person name="Thrash A."/>
            <person name="Conover J.L."/>
            <person name="Sanders W.S."/>
            <person name="Peterson D.G."/>
            <person name="Frelichowski J.E."/>
            <person name="Scheffler J.A."/>
            <person name="Scheffler B.E."/>
            <person name="Wendel J.F."/>
        </authorList>
    </citation>
    <scope>NUCLEOTIDE SEQUENCE [LARGE SCALE GENOMIC DNA]</scope>
    <source>
        <strain evidence="3">8</strain>
        <tissue evidence="3">Leaf</tissue>
    </source>
</reference>
<feature type="non-terminal residue" evidence="3">
    <location>
        <position position="1"/>
    </location>
</feature>
<protein>
    <submittedName>
        <fullName evidence="3">Uncharacterized protein</fullName>
    </submittedName>
</protein>
<dbReference type="GO" id="GO:0035925">
    <property type="term" value="F:mRNA 3'-UTR AU-rich region binding"/>
    <property type="evidence" value="ECO:0007669"/>
    <property type="project" value="TreeGrafter"/>
</dbReference>
<proteinExistence type="predicted"/>
<organism evidence="3 4">
    <name type="scientific">Gossypium trilobum</name>
    <dbReference type="NCBI Taxonomy" id="34281"/>
    <lineage>
        <taxon>Eukaryota</taxon>
        <taxon>Viridiplantae</taxon>
        <taxon>Streptophyta</taxon>
        <taxon>Embryophyta</taxon>
        <taxon>Tracheophyta</taxon>
        <taxon>Spermatophyta</taxon>
        <taxon>Magnoliopsida</taxon>
        <taxon>eudicotyledons</taxon>
        <taxon>Gunneridae</taxon>
        <taxon>Pentapetalae</taxon>
        <taxon>rosids</taxon>
        <taxon>malvids</taxon>
        <taxon>Malvales</taxon>
        <taxon>Malvaceae</taxon>
        <taxon>Malvoideae</taxon>
        <taxon>Gossypium</taxon>
    </lineage>
</organism>
<sequence>MEGLRPKAPVTGDAKIDEIRPAMINPVIAKALRTEAAATAQPIKMVKAIRVHQFGGPQVLKWEDVELGEPREGEIRIKNKAIGLNFIDIYFRKGVYKAATMPFTPGW</sequence>
<gene>
    <name evidence="3" type="ORF">Gotri_020248</name>
</gene>
<evidence type="ECO:0000313" key="4">
    <source>
        <dbReference type="Proteomes" id="UP000593568"/>
    </source>
</evidence>
<name>A0A7J9D8T5_9ROSI</name>
<accession>A0A7J9D8T5</accession>
<dbReference type="Proteomes" id="UP000593568">
    <property type="component" value="Unassembled WGS sequence"/>
</dbReference>
<keyword evidence="2" id="KW-0560">Oxidoreductase</keyword>
<dbReference type="GO" id="GO:0005829">
    <property type="term" value="C:cytosol"/>
    <property type="evidence" value="ECO:0007669"/>
    <property type="project" value="TreeGrafter"/>
</dbReference>
<dbReference type="InterPro" id="IPR011032">
    <property type="entry name" value="GroES-like_sf"/>
</dbReference>
<evidence type="ECO:0000256" key="1">
    <source>
        <dbReference type="ARBA" id="ARBA00022857"/>
    </source>
</evidence>
<comment type="caution">
    <text evidence="3">The sequence shown here is derived from an EMBL/GenBank/DDBJ whole genome shotgun (WGS) entry which is preliminary data.</text>
</comment>
<dbReference type="GO" id="GO:0070402">
    <property type="term" value="F:NADPH binding"/>
    <property type="evidence" value="ECO:0007669"/>
    <property type="project" value="TreeGrafter"/>
</dbReference>
<dbReference type="PANTHER" id="PTHR48106">
    <property type="entry name" value="QUINONE OXIDOREDUCTASE PIG3-RELATED"/>
    <property type="match status" value="1"/>
</dbReference>
<dbReference type="SUPFAM" id="SSF50129">
    <property type="entry name" value="GroES-like"/>
    <property type="match status" value="1"/>
</dbReference>
<keyword evidence="1" id="KW-0521">NADP</keyword>
<keyword evidence="4" id="KW-1185">Reference proteome</keyword>
<dbReference type="EMBL" id="JABEZW010000001">
    <property type="protein sequence ID" value="MBA0757136.1"/>
    <property type="molecule type" value="Genomic_DNA"/>
</dbReference>
<evidence type="ECO:0000313" key="3">
    <source>
        <dbReference type="EMBL" id="MBA0757136.1"/>
    </source>
</evidence>
<dbReference type="GO" id="GO:0003960">
    <property type="term" value="F:quinone reductase (NADPH) activity"/>
    <property type="evidence" value="ECO:0007669"/>
    <property type="project" value="TreeGrafter"/>
</dbReference>